<dbReference type="InterPro" id="IPR003660">
    <property type="entry name" value="HAMP_dom"/>
</dbReference>
<dbReference type="SUPFAM" id="SSF47384">
    <property type="entry name" value="Homodimeric domain of signal transducing histidine kinase"/>
    <property type="match status" value="1"/>
</dbReference>
<protein>
    <recommendedName>
        <fullName evidence="3">histidine kinase</fullName>
        <ecNumber evidence="3">2.7.13.3</ecNumber>
    </recommendedName>
</protein>
<dbReference type="FunFam" id="3.30.565.10:FF:000006">
    <property type="entry name" value="Sensor histidine kinase WalK"/>
    <property type="match status" value="1"/>
</dbReference>
<dbReference type="GO" id="GO:0000156">
    <property type="term" value="F:phosphorelay response regulator activity"/>
    <property type="evidence" value="ECO:0007669"/>
    <property type="project" value="TreeGrafter"/>
</dbReference>
<evidence type="ECO:0000256" key="3">
    <source>
        <dbReference type="ARBA" id="ARBA00012438"/>
    </source>
</evidence>
<keyword evidence="5" id="KW-0808">Transferase</keyword>
<dbReference type="Pfam" id="PF00672">
    <property type="entry name" value="HAMP"/>
    <property type="match status" value="1"/>
</dbReference>
<dbReference type="Pfam" id="PF02518">
    <property type="entry name" value="HATPase_c"/>
    <property type="match status" value="1"/>
</dbReference>
<evidence type="ECO:0000256" key="4">
    <source>
        <dbReference type="ARBA" id="ARBA00022553"/>
    </source>
</evidence>
<dbReference type="InterPro" id="IPR050351">
    <property type="entry name" value="BphY/WalK/GraS-like"/>
</dbReference>
<keyword evidence="8" id="KW-0067">ATP-binding</keyword>
<dbReference type="CDD" id="cd00075">
    <property type="entry name" value="HATPase"/>
    <property type="match status" value="1"/>
</dbReference>
<evidence type="ECO:0000256" key="2">
    <source>
        <dbReference type="ARBA" id="ARBA00004370"/>
    </source>
</evidence>
<feature type="transmembrane region" description="Helical" evidence="11">
    <location>
        <begin position="171"/>
        <end position="192"/>
    </location>
</feature>
<evidence type="ECO:0000313" key="14">
    <source>
        <dbReference type="EMBL" id="SHO42896.1"/>
    </source>
</evidence>
<dbReference type="Pfam" id="PF00512">
    <property type="entry name" value="HisKA"/>
    <property type="match status" value="1"/>
</dbReference>
<dbReference type="EMBL" id="FRFD01000003">
    <property type="protein sequence ID" value="SHO42896.1"/>
    <property type="molecule type" value="Genomic_DNA"/>
</dbReference>
<keyword evidence="6" id="KW-0547">Nucleotide-binding</keyword>
<dbReference type="CDD" id="cd06225">
    <property type="entry name" value="HAMP"/>
    <property type="match status" value="1"/>
</dbReference>
<dbReference type="InterPro" id="IPR003661">
    <property type="entry name" value="HisK_dim/P_dom"/>
</dbReference>
<dbReference type="FunFam" id="1.10.287.130:FF:000001">
    <property type="entry name" value="Two-component sensor histidine kinase"/>
    <property type="match status" value="1"/>
</dbReference>
<evidence type="ECO:0000259" key="12">
    <source>
        <dbReference type="PROSITE" id="PS50109"/>
    </source>
</evidence>
<dbReference type="InterPro" id="IPR004358">
    <property type="entry name" value="Sig_transdc_His_kin-like_C"/>
</dbReference>
<keyword evidence="11" id="KW-1133">Transmembrane helix</keyword>
<dbReference type="Proteomes" id="UP000184612">
    <property type="component" value="Unassembled WGS sequence"/>
</dbReference>
<dbReference type="SUPFAM" id="SSF158472">
    <property type="entry name" value="HAMP domain-like"/>
    <property type="match status" value="1"/>
</dbReference>
<dbReference type="PANTHER" id="PTHR42878:SF7">
    <property type="entry name" value="SENSOR HISTIDINE KINASE GLRK"/>
    <property type="match status" value="1"/>
</dbReference>
<evidence type="ECO:0000256" key="7">
    <source>
        <dbReference type="ARBA" id="ARBA00022777"/>
    </source>
</evidence>
<organism evidence="14 15">
    <name type="scientific">Anaerocolumna xylanovorans DSM 12503</name>
    <dbReference type="NCBI Taxonomy" id="1121345"/>
    <lineage>
        <taxon>Bacteria</taxon>
        <taxon>Bacillati</taxon>
        <taxon>Bacillota</taxon>
        <taxon>Clostridia</taxon>
        <taxon>Lachnospirales</taxon>
        <taxon>Lachnospiraceae</taxon>
        <taxon>Anaerocolumna</taxon>
    </lineage>
</organism>
<evidence type="ECO:0000259" key="13">
    <source>
        <dbReference type="PROSITE" id="PS50885"/>
    </source>
</evidence>
<evidence type="ECO:0000256" key="6">
    <source>
        <dbReference type="ARBA" id="ARBA00022741"/>
    </source>
</evidence>
<dbReference type="CDD" id="cd00082">
    <property type="entry name" value="HisKA"/>
    <property type="match status" value="1"/>
</dbReference>
<dbReference type="PROSITE" id="PS50109">
    <property type="entry name" value="HIS_KIN"/>
    <property type="match status" value="1"/>
</dbReference>
<dbReference type="PROSITE" id="PS50885">
    <property type="entry name" value="HAMP"/>
    <property type="match status" value="1"/>
</dbReference>
<dbReference type="GO" id="GO:0030295">
    <property type="term" value="F:protein kinase activator activity"/>
    <property type="evidence" value="ECO:0007669"/>
    <property type="project" value="TreeGrafter"/>
</dbReference>
<reference evidence="14 15" key="1">
    <citation type="submission" date="2016-12" db="EMBL/GenBank/DDBJ databases">
        <authorList>
            <person name="Song W.-J."/>
            <person name="Kurnit D.M."/>
        </authorList>
    </citation>
    <scope>NUCLEOTIDE SEQUENCE [LARGE SCALE GENOMIC DNA]</scope>
    <source>
        <strain evidence="14 15">DSM 12503</strain>
    </source>
</reference>
<dbReference type="InterPro" id="IPR003594">
    <property type="entry name" value="HATPase_dom"/>
</dbReference>
<feature type="domain" description="HAMP" evidence="13">
    <location>
        <begin position="193"/>
        <end position="244"/>
    </location>
</feature>
<sequence>MKYATRLLLSYLFFSVLSFSIIIISVNKAIDYYSFVTIEKQMMEKADICELSFREVLTRYEKSTDQVQPSHVAKDVLEVLKASGREVRIYDNNRKLLGLAVNGILVNNGSPKIFEGNIGNALKGNYSYTVTNNGLIYFAIPVQDKYYQNAYVFEIVENISYFYEIMDKIRYILLIGAGGFTFLIILSSLYIARKTTKPIKYLLGATEKFSRQQFEQVELNRKDELGMLAAGLNQMGTKLNDYIQYQKQFVSNVSHELKTPLAAIRGFSQYLYEGENEDEDLKKIYFHLVNESERLTKLINELLILSKFDKAAQQLSTEKEDLSELTYSVVQEMKPKAKKREITIEADLGKGVLADVNKILMTHAIANILDNAIKYSNIGGNIKVETSAGQNEAVIKISDQGIGIDKSDLSLVQERFYRAGNSNIAKGSGLGLSLCREIVEKFNGRLILESEIGVGTTVSLLLPLA</sequence>
<dbReference type="SMART" id="SM00387">
    <property type="entry name" value="HATPase_c"/>
    <property type="match status" value="1"/>
</dbReference>
<dbReference type="GO" id="GO:0005524">
    <property type="term" value="F:ATP binding"/>
    <property type="evidence" value="ECO:0007669"/>
    <property type="project" value="UniProtKB-KW"/>
</dbReference>
<comment type="catalytic activity">
    <reaction evidence="1">
        <text>ATP + protein L-histidine = ADP + protein N-phospho-L-histidine.</text>
        <dbReference type="EC" id="2.7.13.3"/>
    </reaction>
</comment>
<dbReference type="InterPro" id="IPR036890">
    <property type="entry name" value="HATPase_C_sf"/>
</dbReference>
<gene>
    <name evidence="14" type="ORF">SAMN02745217_00017</name>
</gene>
<evidence type="ECO:0000313" key="15">
    <source>
        <dbReference type="Proteomes" id="UP000184612"/>
    </source>
</evidence>
<feature type="domain" description="Histidine kinase" evidence="12">
    <location>
        <begin position="252"/>
        <end position="465"/>
    </location>
</feature>
<evidence type="ECO:0000256" key="11">
    <source>
        <dbReference type="SAM" id="Phobius"/>
    </source>
</evidence>
<name>A0A1M7XW18_9FIRM</name>
<dbReference type="PRINTS" id="PR00344">
    <property type="entry name" value="BCTRLSENSOR"/>
</dbReference>
<keyword evidence="11" id="KW-0812">Transmembrane</keyword>
<comment type="subcellular location">
    <subcellularLocation>
        <location evidence="2">Membrane</location>
    </subcellularLocation>
</comment>
<evidence type="ECO:0000256" key="9">
    <source>
        <dbReference type="ARBA" id="ARBA00023012"/>
    </source>
</evidence>
<keyword evidence="9" id="KW-0902">Two-component regulatory system</keyword>
<keyword evidence="7 14" id="KW-0418">Kinase</keyword>
<dbReference type="GO" id="GO:0016020">
    <property type="term" value="C:membrane"/>
    <property type="evidence" value="ECO:0007669"/>
    <property type="project" value="UniProtKB-SubCell"/>
</dbReference>
<evidence type="ECO:0000256" key="1">
    <source>
        <dbReference type="ARBA" id="ARBA00000085"/>
    </source>
</evidence>
<dbReference type="Gene3D" id="6.10.340.10">
    <property type="match status" value="1"/>
</dbReference>
<dbReference type="SMART" id="SM00304">
    <property type="entry name" value="HAMP"/>
    <property type="match status" value="1"/>
</dbReference>
<dbReference type="PANTHER" id="PTHR42878">
    <property type="entry name" value="TWO-COMPONENT HISTIDINE KINASE"/>
    <property type="match status" value="1"/>
</dbReference>
<dbReference type="RefSeq" id="WP_175561957.1">
    <property type="nucleotide sequence ID" value="NZ_FRFD01000003.1"/>
</dbReference>
<keyword evidence="4" id="KW-0597">Phosphoprotein</keyword>
<dbReference type="STRING" id="1121345.SAMN02745217_00017"/>
<dbReference type="GO" id="GO:0007234">
    <property type="term" value="P:osmosensory signaling via phosphorelay pathway"/>
    <property type="evidence" value="ECO:0007669"/>
    <property type="project" value="TreeGrafter"/>
</dbReference>
<dbReference type="EC" id="2.7.13.3" evidence="3"/>
<keyword evidence="10 11" id="KW-0472">Membrane</keyword>
<evidence type="ECO:0000256" key="10">
    <source>
        <dbReference type="ARBA" id="ARBA00023136"/>
    </source>
</evidence>
<feature type="transmembrane region" description="Helical" evidence="11">
    <location>
        <begin position="7"/>
        <end position="26"/>
    </location>
</feature>
<dbReference type="SMART" id="SM00388">
    <property type="entry name" value="HisKA"/>
    <property type="match status" value="1"/>
</dbReference>
<dbReference type="Gene3D" id="3.30.565.10">
    <property type="entry name" value="Histidine kinase-like ATPase, C-terminal domain"/>
    <property type="match status" value="1"/>
</dbReference>
<dbReference type="AlphaFoldDB" id="A0A1M7XW18"/>
<accession>A0A1M7XW18</accession>
<dbReference type="SUPFAM" id="SSF55874">
    <property type="entry name" value="ATPase domain of HSP90 chaperone/DNA topoisomerase II/histidine kinase"/>
    <property type="match status" value="1"/>
</dbReference>
<dbReference type="GO" id="GO:0000155">
    <property type="term" value="F:phosphorelay sensor kinase activity"/>
    <property type="evidence" value="ECO:0007669"/>
    <property type="project" value="InterPro"/>
</dbReference>
<keyword evidence="15" id="KW-1185">Reference proteome</keyword>
<dbReference type="InterPro" id="IPR036097">
    <property type="entry name" value="HisK_dim/P_sf"/>
</dbReference>
<evidence type="ECO:0000256" key="5">
    <source>
        <dbReference type="ARBA" id="ARBA00022679"/>
    </source>
</evidence>
<dbReference type="InterPro" id="IPR005467">
    <property type="entry name" value="His_kinase_dom"/>
</dbReference>
<dbReference type="Gene3D" id="1.10.287.130">
    <property type="match status" value="1"/>
</dbReference>
<proteinExistence type="predicted"/>
<evidence type="ECO:0000256" key="8">
    <source>
        <dbReference type="ARBA" id="ARBA00022840"/>
    </source>
</evidence>